<dbReference type="InterPro" id="IPR001613">
    <property type="entry name" value="Flavin_amine_oxidase"/>
</dbReference>
<evidence type="ECO:0000256" key="1">
    <source>
        <dbReference type="ARBA" id="ARBA00001974"/>
    </source>
</evidence>
<proteinExistence type="inferred from homology"/>
<dbReference type="SUPFAM" id="SSF54373">
    <property type="entry name" value="FAD-linked reductases, C-terminal domain"/>
    <property type="match status" value="1"/>
</dbReference>
<feature type="binding site" evidence="3">
    <location>
        <position position="113"/>
    </location>
    <ligand>
        <name>FAD</name>
        <dbReference type="ChEBI" id="CHEBI:57692"/>
    </ligand>
</feature>
<evidence type="ECO:0000256" key="3">
    <source>
        <dbReference type="PIRSR" id="PIRSR601613-1"/>
    </source>
</evidence>
<dbReference type="EMBL" id="CACVKT020005599">
    <property type="protein sequence ID" value="CAC5395987.1"/>
    <property type="molecule type" value="Genomic_DNA"/>
</dbReference>
<accession>A0A6J8CLC0</accession>
<comment type="similarity">
    <text evidence="4">Belongs to the flavin monoamine oxidase family.</text>
</comment>
<keyword evidence="4" id="KW-0274">FAD</keyword>
<dbReference type="GO" id="GO:0009063">
    <property type="term" value="P:amino acid catabolic process"/>
    <property type="evidence" value="ECO:0007669"/>
    <property type="project" value="TreeGrafter"/>
</dbReference>
<dbReference type="EC" id="1.4.3.-" evidence="4"/>
<name>A0A6J8CLC0_MYTCO</name>
<feature type="domain" description="Amine oxidase" evidence="5">
    <location>
        <begin position="112"/>
        <end position="566"/>
    </location>
</feature>
<evidence type="ECO:0000256" key="4">
    <source>
        <dbReference type="RuleBase" id="RU362067"/>
    </source>
</evidence>
<keyword evidence="4" id="KW-0285">Flavoprotein</keyword>
<evidence type="ECO:0000313" key="6">
    <source>
        <dbReference type="EMBL" id="CAC5395987.1"/>
    </source>
</evidence>
<keyword evidence="7" id="KW-1185">Reference proteome</keyword>
<dbReference type="Gene3D" id="1.20.1440.240">
    <property type="match status" value="1"/>
</dbReference>
<reference evidence="6 7" key="1">
    <citation type="submission" date="2020-06" db="EMBL/GenBank/DDBJ databases">
        <authorList>
            <person name="Li R."/>
            <person name="Bekaert M."/>
        </authorList>
    </citation>
    <scope>NUCLEOTIDE SEQUENCE [LARGE SCALE GENOMIC DNA]</scope>
    <source>
        <strain evidence="7">wild</strain>
    </source>
</reference>
<evidence type="ECO:0000313" key="7">
    <source>
        <dbReference type="Proteomes" id="UP000507470"/>
    </source>
</evidence>
<comment type="cofactor">
    <cofactor evidence="1 4">
        <name>FAD</name>
        <dbReference type="ChEBI" id="CHEBI:57692"/>
    </cofactor>
</comment>
<dbReference type="InterPro" id="IPR002937">
    <property type="entry name" value="Amino_oxidase"/>
</dbReference>
<dbReference type="Proteomes" id="UP000507470">
    <property type="component" value="Unassembled WGS sequence"/>
</dbReference>
<feature type="binding site" evidence="3">
    <location>
        <position position="160"/>
    </location>
    <ligand>
        <name>substrate</name>
    </ligand>
</feature>
<feature type="binding site" evidence="3">
    <location>
        <begin position="157"/>
        <end position="160"/>
    </location>
    <ligand>
        <name>FAD</name>
        <dbReference type="ChEBI" id="CHEBI:57692"/>
    </ligand>
</feature>
<dbReference type="SUPFAM" id="SSF51905">
    <property type="entry name" value="FAD/NAD(P)-binding domain"/>
    <property type="match status" value="1"/>
</dbReference>
<dbReference type="Gene3D" id="3.90.660.10">
    <property type="match status" value="1"/>
</dbReference>
<dbReference type="OrthoDB" id="5980077at2759"/>
<dbReference type="PANTHER" id="PTHR10742:SF342">
    <property type="entry name" value="AMINE OXIDASE"/>
    <property type="match status" value="1"/>
</dbReference>
<organism evidence="6 7">
    <name type="scientific">Mytilus coruscus</name>
    <name type="common">Sea mussel</name>
    <dbReference type="NCBI Taxonomy" id="42192"/>
    <lineage>
        <taxon>Eukaryota</taxon>
        <taxon>Metazoa</taxon>
        <taxon>Spiralia</taxon>
        <taxon>Lophotrochozoa</taxon>
        <taxon>Mollusca</taxon>
        <taxon>Bivalvia</taxon>
        <taxon>Autobranchia</taxon>
        <taxon>Pteriomorphia</taxon>
        <taxon>Mytilida</taxon>
        <taxon>Mytiloidea</taxon>
        <taxon>Mytilidae</taxon>
        <taxon>Mytilinae</taxon>
        <taxon>Mytilus</taxon>
    </lineage>
</organism>
<evidence type="ECO:0000259" key="5">
    <source>
        <dbReference type="Pfam" id="PF01593"/>
    </source>
</evidence>
<feature type="binding site" evidence="3">
    <location>
        <position position="545"/>
    </location>
    <ligand>
        <name>FAD</name>
        <dbReference type="ChEBI" id="CHEBI:57692"/>
    </ligand>
</feature>
<dbReference type="AlphaFoldDB" id="A0A6J8CLC0"/>
<evidence type="ECO:0000256" key="2">
    <source>
        <dbReference type="ARBA" id="ARBA00023002"/>
    </source>
</evidence>
<dbReference type="Pfam" id="PF01593">
    <property type="entry name" value="Amino_oxidase"/>
    <property type="match status" value="1"/>
</dbReference>
<protein>
    <recommendedName>
        <fullName evidence="4">Amine oxidase</fullName>
        <ecNumber evidence="4">1.4.3.-</ecNumber>
    </recommendedName>
</protein>
<dbReference type="Gene3D" id="3.50.50.60">
    <property type="entry name" value="FAD/NAD(P)-binding domain"/>
    <property type="match status" value="1"/>
</dbReference>
<keyword evidence="2 4" id="KW-0560">Oxidoreductase</keyword>
<dbReference type="PANTHER" id="PTHR10742">
    <property type="entry name" value="FLAVIN MONOAMINE OXIDASE"/>
    <property type="match status" value="1"/>
</dbReference>
<gene>
    <name evidence="6" type="ORF">MCOR_30599</name>
</gene>
<dbReference type="PRINTS" id="PR00757">
    <property type="entry name" value="AMINEOXDASEF"/>
</dbReference>
<dbReference type="InterPro" id="IPR050281">
    <property type="entry name" value="Flavin_monoamine_oxidase"/>
</dbReference>
<sequence length="574" mass="65013">MFSRSKLVIGGLRKVLCFKQVNRHSSQRKSSLKRIETHPIFSCPYIGTLPNIQDDTSKGIQQDDDCKKFYMTIVNEDLKSAYKKYGSSVCAEKKSIGEKVTGKSVLVVGAGLSGLSAAFELEKVGYNTQILELQHRVGGRTQTLRNGFSDGLHAEGGAMRIPPNHYLTNGYIEKFGILLRQFCNYNENTWLLIDGHDKIRTKEWKEENRMYSSKYFPGWDSNLAANTRSSVNGILDLYERTMQPVMDELFSLITEKGSQDGWNEWVEKWSKLSVEEFLRTNDNCDTSSSYRPWPEAAIRGLQVATYSPAFGTSLVEHLRDELGKWWTDNLQTPIDGMDTIAKNFIKPQFGTKEQTIDLSKKNNIWFESPNCTDRTYTADAVILTVPLTILRQIEGDIPEDQRSVLRNIHYRASTKVVLQCKSRFWEKEVGQGGFSKTSLPIGQLHYPSHNDPPPPNERGLLVVYAWEQDALIFGSQPHAEAIDSAVREITKIHPEMKNEFEVGMVQAWFSDNAAQGAHSCLQPYQNNDGMKTLMKPEHPIYLAGEAISYSNGWIQGAIESGLNAAYHLYSYDQK</sequence>
<dbReference type="GO" id="GO:0001716">
    <property type="term" value="F:L-amino-acid oxidase activity"/>
    <property type="evidence" value="ECO:0007669"/>
    <property type="project" value="TreeGrafter"/>
</dbReference>
<dbReference type="InterPro" id="IPR036188">
    <property type="entry name" value="FAD/NAD-bd_sf"/>
</dbReference>